<evidence type="ECO:0000313" key="2">
    <source>
        <dbReference type="Proteomes" id="UP000252458"/>
    </source>
</evidence>
<gene>
    <name evidence="1" type="ORF">DPV79_36055</name>
</gene>
<name>A0A365QJ53_9BURK</name>
<organism evidence="1 2">
    <name type="scientific">Burkholderia reimsis</name>
    <dbReference type="NCBI Taxonomy" id="2234132"/>
    <lineage>
        <taxon>Bacteria</taxon>
        <taxon>Pseudomonadati</taxon>
        <taxon>Pseudomonadota</taxon>
        <taxon>Betaproteobacteria</taxon>
        <taxon>Burkholderiales</taxon>
        <taxon>Burkholderiaceae</taxon>
        <taxon>Burkholderia</taxon>
    </lineage>
</organism>
<protein>
    <submittedName>
        <fullName evidence="1">Uncharacterized protein</fullName>
    </submittedName>
</protein>
<proteinExistence type="predicted"/>
<dbReference type="Proteomes" id="UP000252458">
    <property type="component" value="Unassembled WGS sequence"/>
</dbReference>
<reference evidence="1 2" key="1">
    <citation type="submission" date="2018-06" db="EMBL/GenBank/DDBJ databases">
        <title>Draft genome sequence of Burkholderia reimsis strain BE51 isolated from a French agricultural soil.</title>
        <authorList>
            <person name="Esmaeel Q."/>
        </authorList>
    </citation>
    <scope>NUCLEOTIDE SEQUENCE [LARGE SCALE GENOMIC DNA]</scope>
    <source>
        <strain evidence="1 2">BE51</strain>
    </source>
</reference>
<comment type="caution">
    <text evidence="1">The sequence shown here is derived from an EMBL/GenBank/DDBJ whole genome shotgun (WGS) entry which is preliminary data.</text>
</comment>
<evidence type="ECO:0000313" key="1">
    <source>
        <dbReference type="EMBL" id="RBB33153.1"/>
    </source>
</evidence>
<keyword evidence="2" id="KW-1185">Reference proteome</keyword>
<dbReference type="AlphaFoldDB" id="A0A365QJ53"/>
<sequence>MMFEGLRIGARCAMWMGWFLGEIDVLAGFAVGCRMNSTRQGPVLRIAAAGMPFGCGEGRRG</sequence>
<dbReference type="EMBL" id="QMFZ01000048">
    <property type="protein sequence ID" value="RBB33153.1"/>
    <property type="molecule type" value="Genomic_DNA"/>
</dbReference>
<accession>A0A365QJ53</accession>